<protein>
    <submittedName>
        <fullName evidence="1">Uncharacterized protein</fullName>
    </submittedName>
</protein>
<organism evidence="1 2">
    <name type="scientific">Candidatus Dojkabacteria bacterium</name>
    <dbReference type="NCBI Taxonomy" id="2099670"/>
    <lineage>
        <taxon>Bacteria</taxon>
        <taxon>Candidatus Dojkabacteria</taxon>
    </lineage>
</organism>
<dbReference type="EMBL" id="JAGQLH010000007">
    <property type="protein sequence ID" value="MCA9385194.1"/>
    <property type="molecule type" value="Genomic_DNA"/>
</dbReference>
<reference evidence="1" key="2">
    <citation type="journal article" date="2021" name="Microbiome">
        <title>Successional dynamics and alternative stable states in a saline activated sludge microbial community over 9 years.</title>
        <authorList>
            <person name="Wang Y."/>
            <person name="Ye J."/>
            <person name="Ju F."/>
            <person name="Liu L."/>
            <person name="Boyd J.A."/>
            <person name="Deng Y."/>
            <person name="Parks D.H."/>
            <person name="Jiang X."/>
            <person name="Yin X."/>
            <person name="Woodcroft B.J."/>
            <person name="Tyson G.W."/>
            <person name="Hugenholtz P."/>
            <person name="Polz M.F."/>
            <person name="Zhang T."/>
        </authorList>
    </citation>
    <scope>NUCLEOTIDE SEQUENCE</scope>
    <source>
        <strain evidence="1">HKST-UBA11</strain>
    </source>
</reference>
<evidence type="ECO:0000313" key="1">
    <source>
        <dbReference type="EMBL" id="MCA9385194.1"/>
    </source>
</evidence>
<proteinExistence type="predicted"/>
<dbReference type="AlphaFoldDB" id="A0A955RJU2"/>
<evidence type="ECO:0000313" key="2">
    <source>
        <dbReference type="Proteomes" id="UP000754563"/>
    </source>
</evidence>
<accession>A0A955RJU2</accession>
<reference evidence="1" key="1">
    <citation type="submission" date="2020-04" db="EMBL/GenBank/DDBJ databases">
        <authorList>
            <person name="Zhang T."/>
        </authorList>
    </citation>
    <scope>NUCLEOTIDE SEQUENCE</scope>
    <source>
        <strain evidence="1">HKST-UBA11</strain>
    </source>
</reference>
<dbReference type="Proteomes" id="UP000754563">
    <property type="component" value="Unassembled WGS sequence"/>
</dbReference>
<comment type="caution">
    <text evidence="1">The sequence shown here is derived from an EMBL/GenBank/DDBJ whole genome shotgun (WGS) entry which is preliminary data.</text>
</comment>
<sequence length="55" mass="6472">MSPIDPMRIVKNEYVFMMKDYSMFFGVDASIIRAKRYEGTSCLCWQTGIKVRNDK</sequence>
<gene>
    <name evidence="1" type="ORF">KC717_00940</name>
</gene>
<name>A0A955RJU2_9BACT</name>